<name>A0ABV4UGX7_9RHOO</name>
<dbReference type="InterPro" id="IPR025504">
    <property type="entry name" value="GLUCM_C"/>
</dbReference>
<comment type="caution">
    <text evidence="2">The sequence shown here is derived from an EMBL/GenBank/DDBJ whole genome shotgun (WGS) entry which is preliminary data.</text>
</comment>
<dbReference type="PANTHER" id="PTHR32022:SF10">
    <property type="entry name" value="D-GLUTAMATE CYCLASE, MITOCHONDRIAL"/>
    <property type="match status" value="1"/>
</dbReference>
<dbReference type="Pfam" id="PF14336">
    <property type="entry name" value="GLUCM-like_C"/>
    <property type="match status" value="1"/>
</dbReference>
<organism evidence="2 3">
    <name type="scientific">Dentiradicibacter hellwigii</name>
    <dbReference type="NCBI Taxonomy" id="3149053"/>
    <lineage>
        <taxon>Bacteria</taxon>
        <taxon>Pseudomonadati</taxon>
        <taxon>Pseudomonadota</taxon>
        <taxon>Betaproteobacteria</taxon>
        <taxon>Rhodocyclales</taxon>
        <taxon>Rhodocyclaceae</taxon>
        <taxon>Dentiradicibacter</taxon>
    </lineage>
</organism>
<dbReference type="PANTHER" id="PTHR32022">
    <property type="entry name" value="D-GLUTAMATE CYCLASE, MITOCHONDRIAL"/>
    <property type="match status" value="1"/>
</dbReference>
<dbReference type="RefSeq" id="WP_418891979.1">
    <property type="nucleotide sequence ID" value="NZ_JBEUWX010000003.1"/>
</dbReference>
<sequence>MSDVAAHTAPECMAALKRIAHLIRHDPGQRGLSSLALADDLPPAAASLLRGERILIVTGFCIRAAMIGENDGPPGALALADALHRLGKKVTLITDRHSAGLLAAAEPLFKAQDDGCPASSQPFPIISLPDAQRLADRQIDEIIRTHRPTHVLAIERPGSALDGHRYSMRGERLDDIVPAADRLMPPAERRNYTTIAIGDGGNELGLGALRSRLKNRVAHGELIFCATPADYVIPAGVSNWGGHALVAALSVLSGRPLLRPVMHEQRVLETLLAAGAVDGSLRRRALSVDGIGWHEYAQILTALHRAVDAALQAT</sequence>
<reference evidence="3" key="1">
    <citation type="submission" date="2024-06" db="EMBL/GenBank/DDBJ databases">
        <title>Radixoralia hellwigii gen. nov., sp nov., isolated from a root canal in the human oral cavity.</title>
        <authorList>
            <person name="Bartsch S."/>
            <person name="Wittmer A."/>
            <person name="Schulz A.-K."/>
            <person name="Neumann-Schaal M."/>
            <person name="Wolf J."/>
            <person name="Gronow S."/>
            <person name="Tennert C."/>
            <person name="Haecker G."/>
            <person name="Cieplik F."/>
            <person name="Al-Ahmad A."/>
        </authorList>
    </citation>
    <scope>NUCLEOTIDE SEQUENCE [LARGE SCALE GENOMIC DNA]</scope>
    <source>
        <strain evidence="3">Wk13</strain>
    </source>
</reference>
<feature type="domain" description="D-glutamate cyclase-like C-terminal" evidence="1">
    <location>
        <begin position="20"/>
        <end position="303"/>
    </location>
</feature>
<proteinExistence type="predicted"/>
<dbReference type="Proteomes" id="UP001574673">
    <property type="component" value="Unassembled WGS sequence"/>
</dbReference>
<protein>
    <submittedName>
        <fullName evidence="2">DUF4392 domain-containing protein</fullName>
    </submittedName>
</protein>
<gene>
    <name evidence="2" type="ORF">ABCS64_11225</name>
</gene>
<evidence type="ECO:0000259" key="1">
    <source>
        <dbReference type="Pfam" id="PF14336"/>
    </source>
</evidence>
<evidence type="ECO:0000313" key="3">
    <source>
        <dbReference type="Proteomes" id="UP001574673"/>
    </source>
</evidence>
<evidence type="ECO:0000313" key="2">
    <source>
        <dbReference type="EMBL" id="MFA9950887.1"/>
    </source>
</evidence>
<accession>A0ABV4UGX7</accession>
<keyword evidence="3" id="KW-1185">Reference proteome</keyword>
<dbReference type="EMBL" id="JBEUWX010000003">
    <property type="protein sequence ID" value="MFA9950887.1"/>
    <property type="molecule type" value="Genomic_DNA"/>
</dbReference>
<dbReference type="Gene3D" id="3.90.1640.20">
    <property type="entry name" value="TON_0340"/>
    <property type="match status" value="1"/>
</dbReference>